<evidence type="ECO:0000256" key="1">
    <source>
        <dbReference type="SAM" id="Phobius"/>
    </source>
</evidence>
<evidence type="ECO:0000313" key="3">
    <source>
        <dbReference type="Proteomes" id="UP000266172"/>
    </source>
</evidence>
<dbReference type="EMBL" id="QRVL01000001">
    <property type="protein sequence ID" value="RGS42605.1"/>
    <property type="molecule type" value="Genomic_DNA"/>
</dbReference>
<dbReference type="Proteomes" id="UP000266172">
    <property type="component" value="Unassembled WGS sequence"/>
</dbReference>
<keyword evidence="1" id="KW-0472">Membrane</keyword>
<keyword evidence="1" id="KW-1133">Transmembrane helix</keyword>
<name>A0A395VFX5_9FIRM</name>
<proteinExistence type="predicted"/>
<sequence>MSKLIFLLILFVFVLILSATPLFRKSRSQREYESSGMQLLATSRGRVLLLPALGCLCACIVTFFMVLMYQDIGFEASDIGSLLSCIGVTILLVVVCFLGGYAMQARHVLYNEEILLIGKPFRPYQTIHWYEISEMRIKNQDFFDLYDRNGRRCVSANANLEGYRQFYQASLRFTRPEYTAKQKNTPYDNPGSAASGCGTLRYRTGEYYALLILYAVVMFLFFGLTVFSGESISGTLQIIREEKLYGALFFPVVFVGTVLALFYVSLQKITYDREKIVISRFPRRTQTLLRRDIRQLECTSGSQGLRTLTLHTDNRRYVIREKQFRVGFPEFFNELIH</sequence>
<accession>A0A395VFX5</accession>
<gene>
    <name evidence="2" type="ORF">DWX93_04680</name>
</gene>
<keyword evidence="1" id="KW-0812">Transmembrane</keyword>
<feature type="transmembrane region" description="Helical" evidence="1">
    <location>
        <begin position="48"/>
        <end position="69"/>
    </location>
</feature>
<protein>
    <submittedName>
        <fullName evidence="2">Uncharacterized protein</fullName>
    </submittedName>
</protein>
<feature type="transmembrane region" description="Helical" evidence="1">
    <location>
        <begin position="81"/>
        <end position="103"/>
    </location>
</feature>
<feature type="transmembrane region" description="Helical" evidence="1">
    <location>
        <begin position="207"/>
        <end position="227"/>
    </location>
</feature>
<reference evidence="2 3" key="1">
    <citation type="submission" date="2018-08" db="EMBL/GenBank/DDBJ databases">
        <title>A genome reference for cultivated species of the human gut microbiota.</title>
        <authorList>
            <person name="Zou Y."/>
            <person name="Xue W."/>
            <person name="Luo G."/>
        </authorList>
    </citation>
    <scope>NUCLEOTIDE SEQUENCE [LARGE SCALE GENOMIC DNA]</scope>
    <source>
        <strain evidence="2 3">AF22-12AC</strain>
    </source>
</reference>
<evidence type="ECO:0000313" key="2">
    <source>
        <dbReference type="EMBL" id="RGS42605.1"/>
    </source>
</evidence>
<dbReference type="AlphaFoldDB" id="A0A395VFX5"/>
<dbReference type="RefSeq" id="WP_118096795.1">
    <property type="nucleotide sequence ID" value="NZ_QRVL01000001.1"/>
</dbReference>
<feature type="transmembrane region" description="Helical" evidence="1">
    <location>
        <begin position="248"/>
        <end position="266"/>
    </location>
</feature>
<organism evidence="2 3">
    <name type="scientific">Roseburia hominis</name>
    <dbReference type="NCBI Taxonomy" id="301301"/>
    <lineage>
        <taxon>Bacteria</taxon>
        <taxon>Bacillati</taxon>
        <taxon>Bacillota</taxon>
        <taxon>Clostridia</taxon>
        <taxon>Lachnospirales</taxon>
        <taxon>Lachnospiraceae</taxon>
        <taxon>Roseburia</taxon>
    </lineage>
</organism>
<comment type="caution">
    <text evidence="2">The sequence shown here is derived from an EMBL/GenBank/DDBJ whole genome shotgun (WGS) entry which is preliminary data.</text>
</comment>